<dbReference type="GO" id="GO:0005993">
    <property type="term" value="P:trehalose catabolic process"/>
    <property type="evidence" value="ECO:0007669"/>
    <property type="project" value="InterPro"/>
</dbReference>
<reference evidence="7 8" key="1">
    <citation type="journal article" date="2018" name="Front. Microbiol.">
        <title>Genome-Wide Analysis of Corynespora cassiicola Leaf Fall Disease Putative Effectors.</title>
        <authorList>
            <person name="Lopez D."/>
            <person name="Ribeiro S."/>
            <person name="Label P."/>
            <person name="Fumanal B."/>
            <person name="Venisse J.S."/>
            <person name="Kohler A."/>
            <person name="de Oliveira R.R."/>
            <person name="Labutti K."/>
            <person name="Lipzen A."/>
            <person name="Lail K."/>
            <person name="Bauer D."/>
            <person name="Ohm R.A."/>
            <person name="Barry K.W."/>
            <person name="Spatafora J."/>
            <person name="Grigoriev I.V."/>
            <person name="Martin F.M."/>
            <person name="Pujade-Renaud V."/>
        </authorList>
    </citation>
    <scope>NUCLEOTIDE SEQUENCE [LARGE SCALE GENOMIC DNA]</scope>
    <source>
        <strain evidence="7 8">Philippines</strain>
    </source>
</reference>
<comment type="similarity">
    <text evidence="2 5">Belongs to the glycosyl hydrolase 37 family.</text>
</comment>
<dbReference type="Gene3D" id="1.50.10.10">
    <property type="match status" value="1"/>
</dbReference>
<dbReference type="InterPro" id="IPR012341">
    <property type="entry name" value="6hp_glycosidase-like_sf"/>
</dbReference>
<dbReference type="PANTHER" id="PTHR23403">
    <property type="entry name" value="TREHALASE"/>
    <property type="match status" value="1"/>
</dbReference>
<organism evidence="7 8">
    <name type="scientific">Corynespora cassiicola Philippines</name>
    <dbReference type="NCBI Taxonomy" id="1448308"/>
    <lineage>
        <taxon>Eukaryota</taxon>
        <taxon>Fungi</taxon>
        <taxon>Dikarya</taxon>
        <taxon>Ascomycota</taxon>
        <taxon>Pezizomycotina</taxon>
        <taxon>Dothideomycetes</taxon>
        <taxon>Pleosporomycetidae</taxon>
        <taxon>Pleosporales</taxon>
        <taxon>Corynesporascaceae</taxon>
        <taxon>Corynespora</taxon>
    </lineage>
</organism>
<dbReference type="Pfam" id="PF01204">
    <property type="entry name" value="Trehalase"/>
    <property type="match status" value="1"/>
</dbReference>
<comment type="catalytic activity">
    <reaction evidence="1 5">
        <text>alpha,alpha-trehalose + H2O = alpha-D-glucose + beta-D-glucose</text>
        <dbReference type="Rhea" id="RHEA:32675"/>
        <dbReference type="ChEBI" id="CHEBI:15377"/>
        <dbReference type="ChEBI" id="CHEBI:15903"/>
        <dbReference type="ChEBI" id="CHEBI:16551"/>
        <dbReference type="ChEBI" id="CHEBI:17925"/>
        <dbReference type="EC" id="3.2.1.28"/>
    </reaction>
</comment>
<dbReference type="EC" id="3.2.1.28" evidence="5"/>
<dbReference type="EMBL" id="KZ678133">
    <property type="protein sequence ID" value="PSN69130.1"/>
    <property type="molecule type" value="Genomic_DNA"/>
</dbReference>
<dbReference type="OrthoDB" id="3542292at2759"/>
<dbReference type="InterPro" id="IPR001661">
    <property type="entry name" value="Glyco_hydro_37"/>
</dbReference>
<evidence type="ECO:0000256" key="3">
    <source>
        <dbReference type="ARBA" id="ARBA00022801"/>
    </source>
</evidence>
<evidence type="ECO:0000259" key="6">
    <source>
        <dbReference type="Pfam" id="PF07492"/>
    </source>
</evidence>
<dbReference type="PROSITE" id="PS00928">
    <property type="entry name" value="TREHALASE_2"/>
    <property type="match status" value="1"/>
</dbReference>
<name>A0A2T2NUR0_CORCC</name>
<proteinExistence type="inferred from homology"/>
<evidence type="ECO:0000256" key="5">
    <source>
        <dbReference type="RuleBase" id="RU361180"/>
    </source>
</evidence>
<evidence type="ECO:0000256" key="4">
    <source>
        <dbReference type="ARBA" id="ARBA00023295"/>
    </source>
</evidence>
<keyword evidence="3 5" id="KW-0378">Hydrolase</keyword>
<dbReference type="InterPro" id="IPR018232">
    <property type="entry name" value="Glyco_hydro_37_CS"/>
</dbReference>
<dbReference type="GO" id="GO:0005509">
    <property type="term" value="F:calcium ion binding"/>
    <property type="evidence" value="ECO:0007669"/>
    <property type="project" value="InterPro"/>
</dbReference>
<dbReference type="Proteomes" id="UP000240883">
    <property type="component" value="Unassembled WGS sequence"/>
</dbReference>
<dbReference type="PANTHER" id="PTHR23403:SF6">
    <property type="entry name" value="CYTOSOLIC NEUTRAL TREHALASE-RELATED"/>
    <property type="match status" value="1"/>
</dbReference>
<feature type="domain" description="Neutral trehalase Ca2+ binding" evidence="6">
    <location>
        <begin position="51"/>
        <end position="80"/>
    </location>
</feature>
<dbReference type="SUPFAM" id="SSF48208">
    <property type="entry name" value="Six-hairpin glycosidases"/>
    <property type="match status" value="1"/>
</dbReference>
<dbReference type="GO" id="GO:0004555">
    <property type="term" value="F:alpha,alpha-trehalase activity"/>
    <property type="evidence" value="ECO:0007669"/>
    <property type="project" value="UniProtKB-EC"/>
</dbReference>
<dbReference type="PRINTS" id="PR00744">
    <property type="entry name" value="GLHYDRLASE37"/>
</dbReference>
<dbReference type="InterPro" id="IPR011120">
    <property type="entry name" value="Trehalase_Ca-bd"/>
</dbReference>
<evidence type="ECO:0000256" key="2">
    <source>
        <dbReference type="ARBA" id="ARBA00005615"/>
    </source>
</evidence>
<sequence length="704" mass="80787">MAAYKLRRTQSQLNHLGMTVNSEASRVHRRGSHDNLSAIPITYLVEVEATLETLMQREDTDEDEQITIDDDGFKVLRLRTLSSGGFKSADVRGNYPLSNLLQELVRKKEGEQKWDIVPHASLLENPVTRLRRLIKHLFWDNLTRTLDATSIHVAAPDPKDHTAHPQPRIYVPQGAPSQLTYYKKVAEKNPELNLDVQLIPSAITDDVYRCIIKKPGLLALEMEETVDEATGQKNLRGVPFVVPGGCFNELYNWDSYFITLGLLDDDKIELARDLVSNFIFEIQHYGMIPNASRSYYLLRSQPPFLTDLALRIYDRLPNKYDPRSQIFIRRALLAAIKEYHTVWTQAPRLDASTGLSRYRPAGVASPPECKLAHFAEIFRPFAEKHGMGHDLGEFRKQYDAGQINEPELDEYFLHDRGVRESGHDVSLRVEGVCADLATIDLNCLLYKYEKDIAHIIRKMFQNSVEISDEFFATNMPRVQTSEYWDHLADKRKKAIDQYLWNDEKGLYLDYNTARHEQTSFETVTCLWALWCGVASPYQAARLVAGLSKFERPGGLLSTNVDLRGTTRCHDAHQWDYPHGWAPHQIMAWDGLHKYGYSVEAERLAYKWLFLVTKIFTEYNGTVVEKYDVTQLSDSHKVNFDYGNQGLGFKGYAKEGFAWTNASYVYGFNFLTSHAKRALGVLAPWETYSEAKNHSNRHTRMTNEI</sequence>
<dbReference type="GO" id="GO:0005737">
    <property type="term" value="C:cytoplasm"/>
    <property type="evidence" value="ECO:0007669"/>
    <property type="project" value="InterPro"/>
</dbReference>
<keyword evidence="4 5" id="KW-0326">Glycosidase</keyword>
<dbReference type="STRING" id="1448308.A0A2T2NUR0"/>
<protein>
    <recommendedName>
        <fullName evidence="5">Trehalase</fullName>
        <ecNumber evidence="5">3.2.1.28</ecNumber>
    </recommendedName>
    <alternativeName>
        <fullName evidence="5">Alpha-trehalose glucohydrolase</fullName>
    </alternativeName>
</protein>
<evidence type="ECO:0000313" key="8">
    <source>
        <dbReference type="Proteomes" id="UP000240883"/>
    </source>
</evidence>
<dbReference type="InterPro" id="IPR008928">
    <property type="entry name" value="6-hairpin_glycosidase_sf"/>
</dbReference>
<keyword evidence="8" id="KW-1185">Reference proteome</keyword>
<evidence type="ECO:0000256" key="1">
    <source>
        <dbReference type="ARBA" id="ARBA00001576"/>
    </source>
</evidence>
<accession>A0A2T2NUR0</accession>
<gene>
    <name evidence="7" type="ORF">BS50DRAFT_619807</name>
</gene>
<dbReference type="AlphaFoldDB" id="A0A2T2NUR0"/>
<dbReference type="Pfam" id="PF07492">
    <property type="entry name" value="Trehalase_Ca-bi"/>
    <property type="match status" value="1"/>
</dbReference>
<evidence type="ECO:0000313" key="7">
    <source>
        <dbReference type="EMBL" id="PSN69130.1"/>
    </source>
</evidence>